<dbReference type="InterPro" id="IPR036390">
    <property type="entry name" value="WH_DNA-bd_sf"/>
</dbReference>
<sequence>MKLSTRGRYGIHAMFDLALQYGSGTPQPTKAIAERERIPDAYLEQLIAALRKAGLVTSVRGAQGGYMLARPPQDITVGEILRVMEGDLASVDCLEEAGVCDKSCACPTRLVWQKIHTGVNAIVDGITLSDMLKDYAQMRGEETK</sequence>
<dbReference type="PANTHER" id="PTHR33221">
    <property type="entry name" value="WINGED HELIX-TURN-HELIX TRANSCRIPTIONAL REGULATOR, RRF2 FAMILY"/>
    <property type="match status" value="1"/>
</dbReference>
<dbReference type="EMBL" id="DVJN01000181">
    <property type="protein sequence ID" value="HIS93140.1"/>
    <property type="molecule type" value="Genomic_DNA"/>
</dbReference>
<dbReference type="InterPro" id="IPR030489">
    <property type="entry name" value="TR_Rrf2-type_CS"/>
</dbReference>
<reference evidence="2" key="1">
    <citation type="submission" date="2020-10" db="EMBL/GenBank/DDBJ databases">
        <authorList>
            <person name="Gilroy R."/>
        </authorList>
    </citation>
    <scope>NUCLEOTIDE SEQUENCE</scope>
    <source>
        <strain evidence="2">13766</strain>
    </source>
</reference>
<dbReference type="GO" id="GO:0003700">
    <property type="term" value="F:DNA-binding transcription factor activity"/>
    <property type="evidence" value="ECO:0007669"/>
    <property type="project" value="TreeGrafter"/>
</dbReference>
<comment type="caution">
    <text evidence="2">The sequence shown here is derived from an EMBL/GenBank/DDBJ whole genome shotgun (WGS) entry which is preliminary data.</text>
</comment>
<dbReference type="AlphaFoldDB" id="A0A9D1G291"/>
<dbReference type="SUPFAM" id="SSF46785">
    <property type="entry name" value="Winged helix' DNA-binding domain"/>
    <property type="match status" value="1"/>
</dbReference>
<gene>
    <name evidence="2" type="ORF">IAA84_09020</name>
</gene>
<protein>
    <submittedName>
        <fullName evidence="2">Rrf2 family transcriptional regulator</fullName>
    </submittedName>
</protein>
<dbReference type="PROSITE" id="PS01332">
    <property type="entry name" value="HTH_RRF2_1"/>
    <property type="match status" value="1"/>
</dbReference>
<dbReference type="Proteomes" id="UP000824140">
    <property type="component" value="Unassembled WGS sequence"/>
</dbReference>
<dbReference type="NCBIfam" id="TIGR00738">
    <property type="entry name" value="rrf2_super"/>
    <property type="match status" value="1"/>
</dbReference>
<name>A0A9D1G291_9FIRM</name>
<dbReference type="InterPro" id="IPR000944">
    <property type="entry name" value="Tscrpt_reg_Rrf2"/>
</dbReference>
<evidence type="ECO:0000313" key="2">
    <source>
        <dbReference type="EMBL" id="HIS93140.1"/>
    </source>
</evidence>
<keyword evidence="1" id="KW-0238">DNA-binding</keyword>
<dbReference type="Gene3D" id="1.10.10.10">
    <property type="entry name" value="Winged helix-like DNA-binding domain superfamily/Winged helix DNA-binding domain"/>
    <property type="match status" value="1"/>
</dbReference>
<dbReference type="PROSITE" id="PS51197">
    <property type="entry name" value="HTH_RRF2_2"/>
    <property type="match status" value="1"/>
</dbReference>
<dbReference type="InterPro" id="IPR036388">
    <property type="entry name" value="WH-like_DNA-bd_sf"/>
</dbReference>
<dbReference type="GO" id="GO:0005829">
    <property type="term" value="C:cytosol"/>
    <property type="evidence" value="ECO:0007669"/>
    <property type="project" value="TreeGrafter"/>
</dbReference>
<reference evidence="2" key="2">
    <citation type="journal article" date="2021" name="PeerJ">
        <title>Extensive microbial diversity within the chicken gut microbiome revealed by metagenomics and culture.</title>
        <authorList>
            <person name="Gilroy R."/>
            <person name="Ravi A."/>
            <person name="Getino M."/>
            <person name="Pursley I."/>
            <person name="Horton D.L."/>
            <person name="Alikhan N.F."/>
            <person name="Baker D."/>
            <person name="Gharbi K."/>
            <person name="Hall N."/>
            <person name="Watson M."/>
            <person name="Adriaenssens E.M."/>
            <person name="Foster-Nyarko E."/>
            <person name="Jarju S."/>
            <person name="Secka A."/>
            <person name="Antonio M."/>
            <person name="Oren A."/>
            <person name="Chaudhuri R.R."/>
            <person name="La Ragione R."/>
            <person name="Hildebrand F."/>
            <person name="Pallen M.J."/>
        </authorList>
    </citation>
    <scope>NUCLEOTIDE SEQUENCE</scope>
    <source>
        <strain evidence="2">13766</strain>
    </source>
</reference>
<dbReference type="PANTHER" id="PTHR33221:SF5">
    <property type="entry name" value="HTH-TYPE TRANSCRIPTIONAL REGULATOR ISCR"/>
    <property type="match status" value="1"/>
</dbReference>
<evidence type="ECO:0000313" key="3">
    <source>
        <dbReference type="Proteomes" id="UP000824140"/>
    </source>
</evidence>
<dbReference type="Pfam" id="PF02082">
    <property type="entry name" value="Rrf2"/>
    <property type="match status" value="1"/>
</dbReference>
<organism evidence="2 3">
    <name type="scientific">Candidatus Alectryocaccomicrobium excrementavium</name>
    <dbReference type="NCBI Taxonomy" id="2840668"/>
    <lineage>
        <taxon>Bacteria</taxon>
        <taxon>Bacillati</taxon>
        <taxon>Bacillota</taxon>
        <taxon>Clostridia</taxon>
        <taxon>Candidatus Alectryocaccomicrobium</taxon>
    </lineage>
</organism>
<dbReference type="GO" id="GO:0003677">
    <property type="term" value="F:DNA binding"/>
    <property type="evidence" value="ECO:0007669"/>
    <property type="project" value="UniProtKB-KW"/>
</dbReference>
<accession>A0A9D1G291</accession>
<evidence type="ECO:0000256" key="1">
    <source>
        <dbReference type="ARBA" id="ARBA00023125"/>
    </source>
</evidence>
<proteinExistence type="predicted"/>